<evidence type="ECO:0000256" key="11">
    <source>
        <dbReference type="ARBA" id="ARBA00023136"/>
    </source>
</evidence>
<dbReference type="EC" id="2.7.-.-" evidence="16"/>
<dbReference type="InterPro" id="IPR035965">
    <property type="entry name" value="PAS-like_dom_sf"/>
</dbReference>
<dbReference type="PROSITE" id="PS50283">
    <property type="entry name" value="NA_SOLUT_SYMP_3"/>
    <property type="match status" value="1"/>
</dbReference>
<feature type="coiled-coil region" evidence="12">
    <location>
        <begin position="596"/>
        <end position="630"/>
    </location>
</feature>
<feature type="transmembrane region" description="Helical" evidence="13">
    <location>
        <begin position="396"/>
        <end position="419"/>
    </location>
</feature>
<name>A0A5B8RAR5_9ZZZZ</name>
<feature type="transmembrane region" description="Helical" evidence="13">
    <location>
        <begin position="6"/>
        <end position="24"/>
    </location>
</feature>
<dbReference type="AlphaFoldDB" id="A0A5B8RAR5"/>
<evidence type="ECO:0000256" key="12">
    <source>
        <dbReference type="SAM" id="Coils"/>
    </source>
</evidence>
<accession>A0A5B8RAR5</accession>
<evidence type="ECO:0000259" key="15">
    <source>
        <dbReference type="PROSITE" id="PS50112"/>
    </source>
</evidence>
<evidence type="ECO:0000256" key="6">
    <source>
        <dbReference type="ARBA" id="ARBA00022741"/>
    </source>
</evidence>
<keyword evidence="9 13" id="KW-1133">Transmembrane helix</keyword>
<dbReference type="Gene3D" id="1.20.1730.10">
    <property type="entry name" value="Sodium/glucose cotransporter"/>
    <property type="match status" value="1"/>
</dbReference>
<feature type="transmembrane region" description="Helical" evidence="13">
    <location>
        <begin position="237"/>
        <end position="254"/>
    </location>
</feature>
<comment type="subcellular location">
    <subcellularLocation>
        <location evidence="1">Membrane</location>
        <topology evidence="1">Multi-pass membrane protein</topology>
    </subcellularLocation>
</comment>
<sequence>MRFELGTLFAFAIAYLLVLFLIAYGTERNARARRLAAHPAVYVLSLGVYATTWSYYGAVGFADRQGLAFVTIYLGVAMAMALTPVLLMPLLRLTRHWQLTSLADIFAFRFNSQGAGVLATVVMLTGSLPYLALQIRAVAESTQVLSGEASPGPIAVGFCVMVSVFAIIFGARHVTPREKHAGLVTAIAFESLIKLIALLVVAVVAVHLAFGGFGGIQDWLERNPERLAAFYAPVREQAWGGLLFIAFGAAFLLPRQFHMMFTENARPQGLITASWGFPLYLLAMSFAVPPILWAGYALAPGIIPDYYVLAMAMVSGSPTLAMVAYLGGISAASAMIIVTTLALSSMCLNHLVLPVFRPDPQRNLYEALRWARRMLIAAIIAAGYLFFLALERTEGLVSWGLISFLAMVQFVPGVVGVLVWTRATRVGFIAGLLTGGAIWGGTALLPALTTVSPVTIVGLDIARTQGADHFAAVAFWSVAANALVFAAVSLLTRQSDRESEAAAACRDVSTAIPRGALVLESPAQFVEQLTSVTGAAAARAEVAKALADQGLDWSETRPDRLQQLREQIERNLSGMMGPILARMIVDERLRVDADTRTALAQNVRLIEERLERSRNRFRGLAAELDELRRYHRQILEDLPLGVVAVTPNDRIVRWNPAMQSLTGMNAARVVGRRVSELTEPWGGLLTDFLAADENHAHKRALQLPAETRWLSLHRAFIGGARRGEPGDRLLLVEDVTELQRLEEELTHSERLASIGRLAAGVAHEIGNPVTGITCLAQELRAGVEADELPEYAQDILTQAQRINTIVQTLVSYAHAGHNEGHQPVPVDVAAAVGEAERVVRLSKRARLMTMRYRLDEGLWVRADMQRLVQVFVNLFNNAVDACGEGGEILVTGVRRHGRVEIRVMDNGPGIPANIRDKVLEPFFTTKQPGRGTGLGLPLVYNIIREYDGELRLRERWGRRHGTVVLIALPAIEE</sequence>
<dbReference type="SUPFAM" id="SSF55785">
    <property type="entry name" value="PYP-like sensor domain (PAS domain)"/>
    <property type="match status" value="1"/>
</dbReference>
<dbReference type="SUPFAM" id="SSF55874">
    <property type="entry name" value="ATPase domain of HSP90 chaperone/DNA topoisomerase II/histidine kinase"/>
    <property type="match status" value="1"/>
</dbReference>
<dbReference type="InterPro" id="IPR003661">
    <property type="entry name" value="HisK_dim/P_dom"/>
</dbReference>
<evidence type="ECO:0000313" key="16">
    <source>
        <dbReference type="EMBL" id="QEA05766.1"/>
    </source>
</evidence>
<dbReference type="InterPro" id="IPR036097">
    <property type="entry name" value="HisK_dim/P_sf"/>
</dbReference>
<dbReference type="SMART" id="SM00091">
    <property type="entry name" value="PAS"/>
    <property type="match status" value="1"/>
</dbReference>
<evidence type="ECO:0000256" key="2">
    <source>
        <dbReference type="ARBA" id="ARBA00006434"/>
    </source>
</evidence>
<evidence type="ECO:0000259" key="14">
    <source>
        <dbReference type="PROSITE" id="PS50109"/>
    </source>
</evidence>
<keyword evidence="3" id="KW-0597">Phosphoprotein</keyword>
<dbReference type="PANTHER" id="PTHR43065">
    <property type="entry name" value="SENSOR HISTIDINE KINASE"/>
    <property type="match status" value="1"/>
</dbReference>
<feature type="transmembrane region" description="Helical" evidence="13">
    <location>
        <begin position="36"/>
        <end position="56"/>
    </location>
</feature>
<dbReference type="InterPro" id="IPR036890">
    <property type="entry name" value="HATPase_C_sf"/>
</dbReference>
<dbReference type="GO" id="GO:0016020">
    <property type="term" value="C:membrane"/>
    <property type="evidence" value="ECO:0007669"/>
    <property type="project" value="UniProtKB-SubCell"/>
</dbReference>
<protein>
    <submittedName>
        <fullName evidence="16">Adaptive-response sensory-kinase SasA</fullName>
        <ecNumber evidence="16">2.7.-.-</ecNumber>
    </submittedName>
</protein>
<feature type="transmembrane region" description="Helical" evidence="13">
    <location>
        <begin position="426"/>
        <end position="449"/>
    </location>
</feature>
<reference evidence="16" key="1">
    <citation type="submission" date="2019-06" db="EMBL/GenBank/DDBJ databases">
        <authorList>
            <person name="Murdoch R.W."/>
            <person name="Fathepure B."/>
        </authorList>
    </citation>
    <scope>NUCLEOTIDE SEQUENCE</scope>
</reference>
<dbReference type="InterPro" id="IPR013767">
    <property type="entry name" value="PAS_fold"/>
</dbReference>
<keyword evidence="5 13" id="KW-0812">Transmembrane</keyword>
<dbReference type="Gene3D" id="3.30.565.10">
    <property type="entry name" value="Histidine kinase-like ATPase, C-terminal domain"/>
    <property type="match status" value="1"/>
</dbReference>
<comment type="similarity">
    <text evidence="2">Belongs to the sodium:solute symporter (SSF) (TC 2.A.21) family.</text>
</comment>
<dbReference type="PROSITE" id="PS50112">
    <property type="entry name" value="PAS"/>
    <property type="match status" value="1"/>
</dbReference>
<evidence type="ECO:0000256" key="4">
    <source>
        <dbReference type="ARBA" id="ARBA00022679"/>
    </source>
</evidence>
<proteinExistence type="inferred from homology"/>
<organism evidence="16">
    <name type="scientific">uncultured organism</name>
    <dbReference type="NCBI Taxonomy" id="155900"/>
    <lineage>
        <taxon>unclassified sequences</taxon>
        <taxon>environmental samples</taxon>
    </lineage>
</organism>
<evidence type="ECO:0000256" key="8">
    <source>
        <dbReference type="ARBA" id="ARBA00022840"/>
    </source>
</evidence>
<feature type="domain" description="Histidine kinase" evidence="14">
    <location>
        <begin position="760"/>
        <end position="972"/>
    </location>
</feature>
<keyword evidence="7 16" id="KW-0418">Kinase</keyword>
<keyword evidence="8" id="KW-0067">ATP-binding</keyword>
<keyword evidence="12" id="KW-0175">Coiled coil</keyword>
<keyword evidence="11 13" id="KW-0472">Membrane</keyword>
<dbReference type="GO" id="GO:0000155">
    <property type="term" value="F:phosphorelay sensor kinase activity"/>
    <property type="evidence" value="ECO:0007669"/>
    <property type="project" value="InterPro"/>
</dbReference>
<dbReference type="GO" id="GO:0005524">
    <property type="term" value="F:ATP binding"/>
    <property type="evidence" value="ECO:0007669"/>
    <property type="project" value="UniProtKB-KW"/>
</dbReference>
<dbReference type="InterPro" id="IPR038377">
    <property type="entry name" value="Na/Glc_symporter_sf"/>
</dbReference>
<dbReference type="Pfam" id="PF02518">
    <property type="entry name" value="HATPase_c"/>
    <property type="match status" value="1"/>
</dbReference>
<dbReference type="EMBL" id="MN079110">
    <property type="protein sequence ID" value="QEA05766.1"/>
    <property type="molecule type" value="Genomic_DNA"/>
</dbReference>
<feature type="domain" description="PAS" evidence="15">
    <location>
        <begin position="627"/>
        <end position="680"/>
    </location>
</feature>
<dbReference type="NCBIfam" id="TIGR00229">
    <property type="entry name" value="sensory_box"/>
    <property type="match status" value="1"/>
</dbReference>
<keyword evidence="6" id="KW-0547">Nucleotide-binding</keyword>
<dbReference type="CDD" id="cd00075">
    <property type="entry name" value="HATPase"/>
    <property type="match status" value="1"/>
</dbReference>
<dbReference type="Pfam" id="PF00512">
    <property type="entry name" value="HisKA"/>
    <property type="match status" value="1"/>
</dbReference>
<evidence type="ECO:0000256" key="13">
    <source>
        <dbReference type="SAM" id="Phobius"/>
    </source>
</evidence>
<dbReference type="PROSITE" id="PS50109">
    <property type="entry name" value="HIS_KIN"/>
    <property type="match status" value="1"/>
</dbReference>
<evidence type="ECO:0000256" key="10">
    <source>
        <dbReference type="ARBA" id="ARBA00023012"/>
    </source>
</evidence>
<feature type="transmembrane region" description="Helical" evidence="13">
    <location>
        <begin position="469"/>
        <end position="491"/>
    </location>
</feature>
<feature type="transmembrane region" description="Helical" evidence="13">
    <location>
        <begin position="153"/>
        <end position="171"/>
    </location>
</feature>
<gene>
    <name evidence="16" type="primary">sasA_6</name>
    <name evidence="16" type="ORF">KBTEX_02090</name>
</gene>
<feature type="transmembrane region" description="Helical" evidence="13">
    <location>
        <begin position="68"/>
        <end position="93"/>
    </location>
</feature>
<dbReference type="CDD" id="cd00082">
    <property type="entry name" value="HisKA"/>
    <property type="match status" value="1"/>
</dbReference>
<dbReference type="GO" id="GO:0022857">
    <property type="term" value="F:transmembrane transporter activity"/>
    <property type="evidence" value="ECO:0007669"/>
    <property type="project" value="InterPro"/>
</dbReference>
<dbReference type="PRINTS" id="PR00344">
    <property type="entry name" value="BCTRLSENSOR"/>
</dbReference>
<dbReference type="SMART" id="SM00388">
    <property type="entry name" value="HisKA"/>
    <property type="match status" value="1"/>
</dbReference>
<keyword evidence="10" id="KW-0902">Two-component regulatory system</keyword>
<dbReference type="InterPro" id="IPR001734">
    <property type="entry name" value="Na/solute_symporter"/>
</dbReference>
<evidence type="ECO:0000256" key="5">
    <source>
        <dbReference type="ARBA" id="ARBA00022692"/>
    </source>
</evidence>
<dbReference type="PANTHER" id="PTHR43065:SF10">
    <property type="entry name" value="PEROXIDE STRESS-ACTIVATED HISTIDINE KINASE MAK3"/>
    <property type="match status" value="1"/>
</dbReference>
<feature type="transmembrane region" description="Helical" evidence="13">
    <location>
        <begin position="323"/>
        <end position="353"/>
    </location>
</feature>
<dbReference type="InterPro" id="IPR000014">
    <property type="entry name" value="PAS"/>
</dbReference>
<feature type="transmembrane region" description="Helical" evidence="13">
    <location>
        <begin position="374"/>
        <end position="390"/>
    </location>
</feature>
<dbReference type="Pfam" id="PF00989">
    <property type="entry name" value="PAS"/>
    <property type="match status" value="1"/>
</dbReference>
<feature type="transmembrane region" description="Helical" evidence="13">
    <location>
        <begin position="114"/>
        <end position="133"/>
    </location>
</feature>
<evidence type="ECO:0000256" key="1">
    <source>
        <dbReference type="ARBA" id="ARBA00004141"/>
    </source>
</evidence>
<dbReference type="GO" id="GO:0006355">
    <property type="term" value="P:regulation of DNA-templated transcription"/>
    <property type="evidence" value="ECO:0007669"/>
    <property type="project" value="InterPro"/>
</dbReference>
<evidence type="ECO:0000256" key="7">
    <source>
        <dbReference type="ARBA" id="ARBA00022777"/>
    </source>
</evidence>
<dbReference type="Gene3D" id="1.10.287.130">
    <property type="match status" value="1"/>
</dbReference>
<evidence type="ECO:0000256" key="9">
    <source>
        <dbReference type="ARBA" id="ARBA00022989"/>
    </source>
</evidence>
<dbReference type="InterPro" id="IPR005467">
    <property type="entry name" value="His_kinase_dom"/>
</dbReference>
<dbReference type="InterPro" id="IPR003594">
    <property type="entry name" value="HATPase_dom"/>
</dbReference>
<feature type="transmembrane region" description="Helical" evidence="13">
    <location>
        <begin position="275"/>
        <end position="303"/>
    </location>
</feature>
<dbReference type="InterPro" id="IPR004358">
    <property type="entry name" value="Sig_transdc_His_kin-like_C"/>
</dbReference>
<dbReference type="SUPFAM" id="SSF47384">
    <property type="entry name" value="Homodimeric domain of signal transducing histidine kinase"/>
    <property type="match status" value="1"/>
</dbReference>
<dbReference type="SMART" id="SM00387">
    <property type="entry name" value="HATPase_c"/>
    <property type="match status" value="1"/>
</dbReference>
<evidence type="ECO:0000256" key="3">
    <source>
        <dbReference type="ARBA" id="ARBA00022553"/>
    </source>
</evidence>
<keyword evidence="4 16" id="KW-0808">Transferase</keyword>
<dbReference type="CDD" id="cd00130">
    <property type="entry name" value="PAS"/>
    <property type="match status" value="1"/>
</dbReference>
<feature type="transmembrane region" description="Helical" evidence="13">
    <location>
        <begin position="192"/>
        <end position="217"/>
    </location>
</feature>
<dbReference type="Gene3D" id="3.30.450.20">
    <property type="entry name" value="PAS domain"/>
    <property type="match status" value="1"/>
</dbReference>